<protein>
    <submittedName>
        <fullName evidence="2">Uncharacterized protein</fullName>
    </submittedName>
</protein>
<evidence type="ECO:0000256" key="1">
    <source>
        <dbReference type="SAM" id="MobiDB-lite"/>
    </source>
</evidence>
<feature type="compositionally biased region" description="Polar residues" evidence="1">
    <location>
        <begin position="1"/>
        <end position="10"/>
    </location>
</feature>
<reference evidence="2" key="1">
    <citation type="submission" date="2014-09" db="EMBL/GenBank/DDBJ databases">
        <title>Draft genome sequence of an oleaginous Mucoromycotina fungus Mucor ambiguus NBRC6742.</title>
        <authorList>
            <person name="Takeda I."/>
            <person name="Yamane N."/>
            <person name="Morita T."/>
            <person name="Tamano K."/>
            <person name="Machida M."/>
            <person name="Baker S."/>
            <person name="Koike H."/>
        </authorList>
    </citation>
    <scope>NUCLEOTIDE SEQUENCE</scope>
    <source>
        <strain evidence="2">NBRC 6742</strain>
    </source>
</reference>
<evidence type="ECO:0000313" key="3">
    <source>
        <dbReference type="Proteomes" id="UP000053815"/>
    </source>
</evidence>
<keyword evidence="3" id="KW-1185">Reference proteome</keyword>
<accession>A0A0C9MY01</accession>
<organism evidence="2">
    <name type="scientific">Mucor ambiguus</name>
    <dbReference type="NCBI Taxonomy" id="91626"/>
    <lineage>
        <taxon>Eukaryota</taxon>
        <taxon>Fungi</taxon>
        <taxon>Fungi incertae sedis</taxon>
        <taxon>Mucoromycota</taxon>
        <taxon>Mucoromycotina</taxon>
        <taxon>Mucoromycetes</taxon>
        <taxon>Mucorales</taxon>
        <taxon>Mucorineae</taxon>
        <taxon>Mucoraceae</taxon>
        <taxon>Mucor</taxon>
    </lineage>
</organism>
<dbReference type="AlphaFoldDB" id="A0A0C9MY01"/>
<feature type="region of interest" description="Disordered" evidence="1">
    <location>
        <begin position="1"/>
        <end position="26"/>
    </location>
</feature>
<proteinExistence type="predicted"/>
<gene>
    <name evidence="2" type="ORF">MAM1_0207d07999</name>
</gene>
<dbReference type="EMBL" id="DF836496">
    <property type="protein sequence ID" value="GAN08487.1"/>
    <property type="molecule type" value="Genomic_DNA"/>
</dbReference>
<sequence length="73" mass="7998">MPLNTATNISFEDENEGDIVNNKADDKGTANAVEAKVADGYTEQEATDDVVLPFPPTARYSKIWIHLRPDSSC</sequence>
<evidence type="ECO:0000313" key="2">
    <source>
        <dbReference type="EMBL" id="GAN08487.1"/>
    </source>
</evidence>
<dbReference type="Proteomes" id="UP000053815">
    <property type="component" value="Unassembled WGS sequence"/>
</dbReference>
<name>A0A0C9MY01_9FUNG</name>